<dbReference type="eggNOG" id="ENOG50329B8">
    <property type="taxonomic scope" value="Bacteria"/>
</dbReference>
<proteinExistence type="predicted"/>
<gene>
    <name evidence="1" type="ordered locus">Cyan7822_2781</name>
</gene>
<sequence length="243" mass="27382">MLKKRLFLHTLIFISLLISILLIKPIPTLAAECGQSLFKEQMLSPQLEQVKSRFLEEANAFVADTNVDSIFEVNIDGKSIEEIEQILTDNQSNYFVASTSNGLAAVSDGFSQTYNSVDGEWKKTVKVTTQNRQGKSITPYIQIFYEDNHGGVIRLKPYGNTDAPANLTHLKKAHGTKYYKNDPQGDLSWENEAFKIYGYQPLPKSPTDVKLPDGIVYGTPEAESFLAQCWTYYTHVPLDNIFD</sequence>
<protein>
    <submittedName>
        <fullName evidence="1">Uncharacterized protein</fullName>
    </submittedName>
</protein>
<reference evidence="2" key="1">
    <citation type="journal article" date="2011" name="MBio">
        <title>Novel metabolic attributes of the genus Cyanothece, comprising a group of unicellular nitrogen-fixing Cyanobacteria.</title>
        <authorList>
            <person name="Bandyopadhyay A."/>
            <person name="Elvitigala T."/>
            <person name="Welsh E."/>
            <person name="Stockel J."/>
            <person name="Liberton M."/>
            <person name="Min H."/>
            <person name="Sherman L.A."/>
            <person name="Pakrasi H.B."/>
        </authorList>
    </citation>
    <scope>NUCLEOTIDE SEQUENCE [LARGE SCALE GENOMIC DNA]</scope>
    <source>
        <strain evidence="2">PCC 7822</strain>
    </source>
</reference>
<dbReference type="RefSeq" id="WP_013322848.1">
    <property type="nucleotide sequence ID" value="NC_014501.1"/>
</dbReference>
<dbReference type="HOGENOM" id="CLU_1141086_0_0_3"/>
<dbReference type="AlphaFoldDB" id="E0U5N0"/>
<evidence type="ECO:0000313" key="2">
    <source>
        <dbReference type="Proteomes" id="UP000008206"/>
    </source>
</evidence>
<organism evidence="1 2">
    <name type="scientific">Gloeothece verrucosa (strain PCC 7822)</name>
    <name type="common">Cyanothece sp. (strain PCC 7822)</name>
    <dbReference type="NCBI Taxonomy" id="497965"/>
    <lineage>
        <taxon>Bacteria</taxon>
        <taxon>Bacillati</taxon>
        <taxon>Cyanobacteriota</taxon>
        <taxon>Cyanophyceae</taxon>
        <taxon>Oscillatoriophycideae</taxon>
        <taxon>Chroococcales</taxon>
        <taxon>Aphanothecaceae</taxon>
        <taxon>Gloeothece</taxon>
        <taxon>Gloeothece verrucosa</taxon>
    </lineage>
</organism>
<dbReference type="KEGG" id="cyj:Cyan7822_2781"/>
<keyword evidence="2" id="KW-1185">Reference proteome</keyword>
<name>E0U5N0_GLOV7</name>
<dbReference type="Proteomes" id="UP000008206">
    <property type="component" value="Chromosome"/>
</dbReference>
<dbReference type="EMBL" id="CP002198">
    <property type="protein sequence ID" value="ADN14743.1"/>
    <property type="molecule type" value="Genomic_DNA"/>
</dbReference>
<evidence type="ECO:0000313" key="1">
    <source>
        <dbReference type="EMBL" id="ADN14743.1"/>
    </source>
</evidence>
<accession>E0U5N0</accession>